<name>A0A6G1G7B1_9PEZI</name>
<reference evidence="4" key="3">
    <citation type="submission" date="2025-04" db="UniProtKB">
        <authorList>
            <consortium name="RefSeq"/>
        </authorList>
    </citation>
    <scope>IDENTIFICATION</scope>
    <source>
        <strain evidence="4">CBS 781.70</strain>
    </source>
</reference>
<protein>
    <recommendedName>
        <fullName evidence="5">DUF4360 domain-containing protein</fullName>
    </recommendedName>
</protein>
<evidence type="ECO:0000313" key="3">
    <source>
        <dbReference type="Proteomes" id="UP000504638"/>
    </source>
</evidence>
<dbReference type="InterPro" id="IPR025649">
    <property type="entry name" value="DUF4360"/>
</dbReference>
<accession>A0A6G1G7B1</accession>
<gene>
    <name evidence="2 4" type="ORF">P152DRAFT_394676</name>
</gene>
<feature type="signal peptide" evidence="1">
    <location>
        <begin position="1"/>
        <end position="17"/>
    </location>
</feature>
<reference evidence="2 4" key="1">
    <citation type="submission" date="2020-01" db="EMBL/GenBank/DDBJ databases">
        <authorList>
            <consortium name="DOE Joint Genome Institute"/>
            <person name="Haridas S."/>
            <person name="Albert R."/>
            <person name="Binder M."/>
            <person name="Bloem J."/>
            <person name="Labutti K."/>
            <person name="Salamov A."/>
            <person name="Andreopoulos B."/>
            <person name="Baker S.E."/>
            <person name="Barry K."/>
            <person name="Bills G."/>
            <person name="Bluhm B.H."/>
            <person name="Cannon C."/>
            <person name="Castanera R."/>
            <person name="Culley D.E."/>
            <person name="Daum C."/>
            <person name="Ezra D."/>
            <person name="Gonzalez J.B."/>
            <person name="Henrissat B."/>
            <person name="Kuo A."/>
            <person name="Liang C."/>
            <person name="Lipzen A."/>
            <person name="Lutzoni F."/>
            <person name="Magnuson J."/>
            <person name="Mondo S."/>
            <person name="Nolan M."/>
            <person name="Ohm R."/>
            <person name="Pangilinan J."/>
            <person name="Park H.-J."/>
            <person name="Ramirez L."/>
            <person name="Alfaro M."/>
            <person name="Sun H."/>
            <person name="Tritt A."/>
            <person name="Yoshinaga Y."/>
            <person name="Zwiers L.-H."/>
            <person name="Turgeon B.G."/>
            <person name="Goodwin S.B."/>
            <person name="Spatafora J.W."/>
            <person name="Crous P.W."/>
            <person name="Grigoriev I.V."/>
        </authorList>
    </citation>
    <scope>NUCLEOTIDE SEQUENCE</scope>
    <source>
        <strain evidence="2 4">CBS 781.70</strain>
    </source>
</reference>
<evidence type="ECO:0000256" key="1">
    <source>
        <dbReference type="SAM" id="SignalP"/>
    </source>
</evidence>
<dbReference type="EMBL" id="ML975154">
    <property type="protein sequence ID" value="KAF1813914.1"/>
    <property type="molecule type" value="Genomic_DNA"/>
</dbReference>
<sequence>MKSTLFTLFALAGSALALPQISTEPTGQPNPRDVQFDASKMIIFGDGCPTGSVKFAASTDKTKIQLIFEKFFALSGPGKGPEDWRKACTLSVPLVIPQGLSYSIVSSIYRGSGHLEKGQTGKCSTTYWFTGERGRQVRTSVSIPTGPKDEDYDFYWDKVDESDVVAWSPCGQTSSILNMMTDLNLLGNRNKPGRITIDAQDLASDTQYSQEIHIQWRNCPKNY</sequence>
<keyword evidence="3" id="KW-1185">Reference proteome</keyword>
<organism evidence="2">
    <name type="scientific">Eremomyces bilateralis CBS 781.70</name>
    <dbReference type="NCBI Taxonomy" id="1392243"/>
    <lineage>
        <taxon>Eukaryota</taxon>
        <taxon>Fungi</taxon>
        <taxon>Dikarya</taxon>
        <taxon>Ascomycota</taxon>
        <taxon>Pezizomycotina</taxon>
        <taxon>Dothideomycetes</taxon>
        <taxon>Dothideomycetes incertae sedis</taxon>
        <taxon>Eremomycetales</taxon>
        <taxon>Eremomycetaceae</taxon>
        <taxon>Eremomyces</taxon>
    </lineage>
</organism>
<evidence type="ECO:0000313" key="4">
    <source>
        <dbReference type="RefSeq" id="XP_033535545.1"/>
    </source>
</evidence>
<dbReference type="AlphaFoldDB" id="A0A6G1G7B1"/>
<dbReference type="OrthoDB" id="152248at2759"/>
<dbReference type="Proteomes" id="UP000504638">
    <property type="component" value="Unplaced"/>
</dbReference>
<evidence type="ECO:0000313" key="2">
    <source>
        <dbReference type="EMBL" id="KAF1813914.1"/>
    </source>
</evidence>
<dbReference type="GeneID" id="54416837"/>
<dbReference type="Pfam" id="PF14273">
    <property type="entry name" value="DUF4360"/>
    <property type="match status" value="1"/>
</dbReference>
<dbReference type="RefSeq" id="XP_033535545.1">
    <property type="nucleotide sequence ID" value="XM_033676267.1"/>
</dbReference>
<evidence type="ECO:0008006" key="5">
    <source>
        <dbReference type="Google" id="ProtNLM"/>
    </source>
</evidence>
<dbReference type="PANTHER" id="PTHR38847:SF1">
    <property type="entry name" value="PSEUDOURIDINE SYNTHASE RSUA_RLUA-LIKE DOMAIN-CONTAINING PROTEIN"/>
    <property type="match status" value="1"/>
</dbReference>
<feature type="chain" id="PRO_5044631884" description="DUF4360 domain-containing protein" evidence="1">
    <location>
        <begin position="18"/>
        <end position="223"/>
    </location>
</feature>
<dbReference type="PANTHER" id="PTHR38847">
    <property type="match status" value="1"/>
</dbReference>
<reference evidence="4" key="2">
    <citation type="submission" date="2020-04" db="EMBL/GenBank/DDBJ databases">
        <authorList>
            <consortium name="NCBI Genome Project"/>
        </authorList>
    </citation>
    <scope>NUCLEOTIDE SEQUENCE</scope>
    <source>
        <strain evidence="4">CBS 781.70</strain>
    </source>
</reference>
<proteinExistence type="predicted"/>
<keyword evidence="1" id="KW-0732">Signal</keyword>